<evidence type="ECO:0000313" key="1">
    <source>
        <dbReference type="EMBL" id="VBB40180.1"/>
    </source>
</evidence>
<name>A0A652ZWQ9_9SPIR</name>
<sequence length="118" mass="13442">MFKILRTDRKKMLEIVFNFPLLGIQVEKEGFIVVEAAEMCETLRFGNRFEGSLQGGENALLSPEEHEGLPVPDDLFLAHTPFAVDLGTLQVSFFDYMTFADQFFIGEYIHHKSIPVSQ</sequence>
<protein>
    <submittedName>
        <fullName evidence="1">Uncharacterized protein</fullName>
    </submittedName>
</protein>
<dbReference type="EMBL" id="UPXP01000021">
    <property type="protein sequence ID" value="VBB40180.1"/>
    <property type="molecule type" value="Genomic_DNA"/>
</dbReference>
<gene>
    <name evidence="1" type="ORF">TRIP_E280157</name>
</gene>
<dbReference type="AlphaFoldDB" id="A0A652ZWQ9"/>
<proteinExistence type="predicted"/>
<reference evidence="1" key="1">
    <citation type="submission" date="2018-07" db="EMBL/GenBank/DDBJ databases">
        <authorList>
            <consortium name="Genoscope - CEA"/>
            <person name="William W."/>
        </authorList>
    </citation>
    <scope>NUCLEOTIDE SEQUENCE</scope>
    <source>
        <strain evidence="1">IK1</strain>
    </source>
</reference>
<accession>A0A652ZWQ9</accession>
<organism evidence="1">
    <name type="scientific">uncultured Spirochaetota bacterium</name>
    <dbReference type="NCBI Taxonomy" id="460511"/>
    <lineage>
        <taxon>Bacteria</taxon>
        <taxon>Pseudomonadati</taxon>
        <taxon>Spirochaetota</taxon>
        <taxon>environmental samples</taxon>
    </lineage>
</organism>